<accession>A0A1H5W3M1</accession>
<gene>
    <name evidence="2" type="ORF">SAMN04488244_105112</name>
</gene>
<dbReference type="GO" id="GO:0016747">
    <property type="term" value="F:acyltransferase activity, transferring groups other than amino-acyl groups"/>
    <property type="evidence" value="ECO:0007669"/>
    <property type="project" value="InterPro"/>
</dbReference>
<evidence type="ECO:0000313" key="2">
    <source>
        <dbReference type="EMBL" id="SEF93761.1"/>
    </source>
</evidence>
<evidence type="ECO:0000259" key="1">
    <source>
        <dbReference type="PROSITE" id="PS51186"/>
    </source>
</evidence>
<evidence type="ECO:0000313" key="3">
    <source>
        <dbReference type="Proteomes" id="UP000236721"/>
    </source>
</evidence>
<name>A0A1H5W3M1_9VIBR</name>
<proteinExistence type="predicted"/>
<dbReference type="PANTHER" id="PTHR43415">
    <property type="entry name" value="SPERMIDINE N(1)-ACETYLTRANSFERASE"/>
    <property type="match status" value="1"/>
</dbReference>
<dbReference type="PANTHER" id="PTHR43415:SF5">
    <property type="entry name" value="ACETYLTRANSFERASE"/>
    <property type="match status" value="1"/>
</dbReference>
<organism evidence="2 3">
    <name type="scientific">Vibrio hangzhouensis</name>
    <dbReference type="NCBI Taxonomy" id="462991"/>
    <lineage>
        <taxon>Bacteria</taxon>
        <taxon>Pseudomonadati</taxon>
        <taxon>Pseudomonadota</taxon>
        <taxon>Gammaproteobacteria</taxon>
        <taxon>Vibrionales</taxon>
        <taxon>Vibrionaceae</taxon>
        <taxon>Vibrio</taxon>
    </lineage>
</organism>
<dbReference type="EMBL" id="FNVG01000005">
    <property type="protein sequence ID" value="SEF93761.1"/>
    <property type="molecule type" value="Genomic_DNA"/>
</dbReference>
<dbReference type="Proteomes" id="UP000236721">
    <property type="component" value="Unassembled WGS sequence"/>
</dbReference>
<keyword evidence="3" id="KW-1185">Reference proteome</keyword>
<dbReference type="AlphaFoldDB" id="A0A1H5W3M1"/>
<dbReference type="InterPro" id="IPR016181">
    <property type="entry name" value="Acyl_CoA_acyltransferase"/>
</dbReference>
<dbReference type="PROSITE" id="PS51186">
    <property type="entry name" value="GNAT"/>
    <property type="match status" value="1"/>
</dbReference>
<sequence>MELVPFEPSHYSLLIDWISSPELNYQWGGPAYTYPLTEEQISTHCSDPDTFPFLFRVHGQYAGFIEYRKLDPVTCRICRVLVIDSFQGQGLSKSMLRLVMERAKQQTNCHTFSLCVFDHNEAAKALYKSLGFETVSVEKRPEKICNEYWTAVEMVART</sequence>
<dbReference type="Gene3D" id="3.40.630.30">
    <property type="match status" value="1"/>
</dbReference>
<dbReference type="OrthoDB" id="326501at2"/>
<feature type="domain" description="N-acetyltransferase" evidence="1">
    <location>
        <begin position="1"/>
        <end position="158"/>
    </location>
</feature>
<dbReference type="SUPFAM" id="SSF55729">
    <property type="entry name" value="Acyl-CoA N-acyltransferases (Nat)"/>
    <property type="match status" value="1"/>
</dbReference>
<keyword evidence="2" id="KW-0808">Transferase</keyword>
<dbReference type="CDD" id="cd04301">
    <property type="entry name" value="NAT_SF"/>
    <property type="match status" value="1"/>
</dbReference>
<reference evidence="3" key="1">
    <citation type="submission" date="2016-10" db="EMBL/GenBank/DDBJ databases">
        <authorList>
            <person name="Varghese N."/>
            <person name="Submissions S."/>
        </authorList>
    </citation>
    <scope>NUCLEOTIDE SEQUENCE [LARGE SCALE GENOMIC DNA]</scope>
    <source>
        <strain evidence="3">CGMCC 1.7062</strain>
    </source>
</reference>
<protein>
    <submittedName>
        <fullName evidence="2">Protein N-acetyltransferase, RimJ/RimL family</fullName>
    </submittedName>
</protein>
<dbReference type="Pfam" id="PF00583">
    <property type="entry name" value="Acetyltransf_1"/>
    <property type="match status" value="1"/>
</dbReference>
<dbReference type="InterPro" id="IPR000182">
    <property type="entry name" value="GNAT_dom"/>
</dbReference>
<dbReference type="RefSeq" id="WP_103879618.1">
    <property type="nucleotide sequence ID" value="NZ_FNVG01000005.1"/>
</dbReference>